<dbReference type="Proteomes" id="UP001523550">
    <property type="component" value="Unassembled WGS sequence"/>
</dbReference>
<sequence>MKEDISQLLQQALTALPEDLLPLDAREVAIQVERARDRKHGDFASNLAMMLAKPARKNPRALAQAIVDHLPGSALVDRVEIAGPGFINFFLSPQAWHAVVERVFEQGERFGHSDVGADEKILLEFVSANPTGPLHVGHGRGAAYGSTVGNLLEAIGHPVHREYYVNDAGRQMDILTTSIWLRYLEQGGAEFTFPSNGYRGDYILDIARALREEYGDRFEQSVDAVFHGIAADAPDGDKEAHIDGLIQRARHLLGGDDFECVFKAGLDGILADIRDDLADFGTTFDEWFSERSLTHNKLVDHALDVLKERGDVYEKDGAQWFAAEKYGDEKDRVVVRDNGQPTYFASDIAYHLNKRERGYDRLLDVLGADHHGYIARLKAGLEGMGHPGDALEVRLVQFANLYRGQEKIQMSTRSGSFVTLRELREEVGRDAARFFYVMRSNEQHLDFDLELAKSQSSDNPVYYVQYAHARICSVFDQAEEKGFQYSRDTGLANLEQLDESHEDELMVTLSRFPEVVESAARNRAPHQLTQYLRDLANDLHTYYNAHTFLVLEEEIRNARLCLVEATRQVLVNGLRLIGVSAPDSM</sequence>
<keyword evidence="5 9" id="KW-0067">ATP-binding</keyword>
<proteinExistence type="inferred from homology"/>
<dbReference type="EMBL" id="JALJYF010000002">
    <property type="protein sequence ID" value="MCP1728065.1"/>
    <property type="molecule type" value="Genomic_DNA"/>
</dbReference>
<evidence type="ECO:0000256" key="2">
    <source>
        <dbReference type="ARBA" id="ARBA00022490"/>
    </source>
</evidence>
<evidence type="ECO:0000256" key="8">
    <source>
        <dbReference type="ARBA" id="ARBA00049339"/>
    </source>
</evidence>
<protein>
    <recommendedName>
        <fullName evidence="9">Arginine--tRNA ligase</fullName>
        <ecNumber evidence="9">6.1.1.19</ecNumber>
    </recommendedName>
    <alternativeName>
        <fullName evidence="9">Arginyl-tRNA synthetase</fullName>
        <shortName evidence="9">ArgRS</shortName>
    </alternativeName>
</protein>
<evidence type="ECO:0000256" key="7">
    <source>
        <dbReference type="ARBA" id="ARBA00023146"/>
    </source>
</evidence>
<dbReference type="SMART" id="SM01016">
    <property type="entry name" value="Arg_tRNA_synt_N"/>
    <property type="match status" value="1"/>
</dbReference>
<dbReference type="PANTHER" id="PTHR11956">
    <property type="entry name" value="ARGINYL-TRNA SYNTHETASE"/>
    <property type="match status" value="1"/>
</dbReference>
<name>A0ABT1GAY3_9GAMM</name>
<evidence type="ECO:0000256" key="3">
    <source>
        <dbReference type="ARBA" id="ARBA00022598"/>
    </source>
</evidence>
<dbReference type="Pfam" id="PF03485">
    <property type="entry name" value="Arg_tRNA_synt_N"/>
    <property type="match status" value="1"/>
</dbReference>
<feature type="domain" description="DALR anticodon binding" evidence="11">
    <location>
        <begin position="464"/>
        <end position="585"/>
    </location>
</feature>
<organism evidence="13 14">
    <name type="scientific">Natronospira proteinivora</name>
    <dbReference type="NCBI Taxonomy" id="1807133"/>
    <lineage>
        <taxon>Bacteria</taxon>
        <taxon>Pseudomonadati</taxon>
        <taxon>Pseudomonadota</taxon>
        <taxon>Gammaproteobacteria</taxon>
        <taxon>Natronospirales</taxon>
        <taxon>Natronospiraceae</taxon>
        <taxon>Natronospira</taxon>
    </lineage>
</organism>
<dbReference type="InterPro" id="IPR001412">
    <property type="entry name" value="aa-tRNA-synth_I_CS"/>
</dbReference>
<dbReference type="InterPro" id="IPR009080">
    <property type="entry name" value="tRNAsynth_Ia_anticodon-bd"/>
</dbReference>
<dbReference type="InterPro" id="IPR014729">
    <property type="entry name" value="Rossmann-like_a/b/a_fold"/>
</dbReference>
<dbReference type="SMART" id="SM00836">
    <property type="entry name" value="DALR_1"/>
    <property type="match status" value="1"/>
</dbReference>
<comment type="subunit">
    <text evidence="9">Monomer.</text>
</comment>
<evidence type="ECO:0000256" key="4">
    <source>
        <dbReference type="ARBA" id="ARBA00022741"/>
    </source>
</evidence>
<gene>
    <name evidence="9" type="primary">argS</name>
    <name evidence="13" type="ORF">J2T60_002065</name>
</gene>
<dbReference type="SUPFAM" id="SSF47323">
    <property type="entry name" value="Anticodon-binding domain of a subclass of class I aminoacyl-tRNA synthetases"/>
    <property type="match status" value="1"/>
</dbReference>
<comment type="caution">
    <text evidence="13">The sequence shown here is derived from an EMBL/GenBank/DDBJ whole genome shotgun (WGS) entry which is preliminary data.</text>
</comment>
<dbReference type="Pfam" id="PF05746">
    <property type="entry name" value="DALR_1"/>
    <property type="match status" value="1"/>
</dbReference>
<feature type="domain" description="Arginyl tRNA synthetase N-terminal" evidence="12">
    <location>
        <begin position="3"/>
        <end position="91"/>
    </location>
</feature>
<accession>A0ABT1GAY3</accession>
<dbReference type="CDD" id="cd00671">
    <property type="entry name" value="ArgRS_core"/>
    <property type="match status" value="1"/>
</dbReference>
<keyword evidence="4 9" id="KW-0547">Nucleotide-binding</keyword>
<comment type="subcellular location">
    <subcellularLocation>
        <location evidence="9">Cytoplasm</location>
    </subcellularLocation>
</comment>
<dbReference type="InterPro" id="IPR036695">
    <property type="entry name" value="Arg-tRNA-synth_N_sf"/>
</dbReference>
<dbReference type="PROSITE" id="PS00178">
    <property type="entry name" value="AA_TRNA_LIGASE_I"/>
    <property type="match status" value="1"/>
</dbReference>
<keyword evidence="6 9" id="KW-0648">Protein biosynthesis</keyword>
<evidence type="ECO:0000259" key="12">
    <source>
        <dbReference type="SMART" id="SM01016"/>
    </source>
</evidence>
<comment type="similarity">
    <text evidence="1 9 10">Belongs to the class-I aminoacyl-tRNA synthetase family.</text>
</comment>
<dbReference type="HAMAP" id="MF_00123">
    <property type="entry name" value="Arg_tRNA_synth"/>
    <property type="match status" value="1"/>
</dbReference>
<keyword evidence="14" id="KW-1185">Reference proteome</keyword>
<dbReference type="Gene3D" id="1.10.730.10">
    <property type="entry name" value="Isoleucyl-tRNA Synthetase, Domain 1"/>
    <property type="match status" value="1"/>
</dbReference>
<keyword evidence="3 9" id="KW-0436">Ligase</keyword>
<dbReference type="InterPro" id="IPR035684">
    <property type="entry name" value="ArgRS_core"/>
</dbReference>
<feature type="short sequence motif" description="'HIGH' region" evidence="9">
    <location>
        <begin position="128"/>
        <end position="138"/>
    </location>
</feature>
<dbReference type="InterPro" id="IPR001278">
    <property type="entry name" value="Arg-tRNA-ligase"/>
</dbReference>
<dbReference type="PANTHER" id="PTHR11956:SF5">
    <property type="entry name" value="ARGININE--TRNA LIGASE, CYTOPLASMIC"/>
    <property type="match status" value="1"/>
</dbReference>
<keyword evidence="7 9" id="KW-0030">Aminoacyl-tRNA synthetase</keyword>
<comment type="catalytic activity">
    <reaction evidence="8 9">
        <text>tRNA(Arg) + L-arginine + ATP = L-arginyl-tRNA(Arg) + AMP + diphosphate</text>
        <dbReference type="Rhea" id="RHEA:20301"/>
        <dbReference type="Rhea" id="RHEA-COMP:9658"/>
        <dbReference type="Rhea" id="RHEA-COMP:9673"/>
        <dbReference type="ChEBI" id="CHEBI:30616"/>
        <dbReference type="ChEBI" id="CHEBI:32682"/>
        <dbReference type="ChEBI" id="CHEBI:33019"/>
        <dbReference type="ChEBI" id="CHEBI:78442"/>
        <dbReference type="ChEBI" id="CHEBI:78513"/>
        <dbReference type="ChEBI" id="CHEBI:456215"/>
        <dbReference type="EC" id="6.1.1.19"/>
    </reaction>
</comment>
<evidence type="ECO:0000313" key="13">
    <source>
        <dbReference type="EMBL" id="MCP1728065.1"/>
    </source>
</evidence>
<dbReference type="PRINTS" id="PR01038">
    <property type="entry name" value="TRNASYNTHARG"/>
</dbReference>
<dbReference type="Gene3D" id="3.40.50.620">
    <property type="entry name" value="HUPs"/>
    <property type="match status" value="1"/>
</dbReference>
<dbReference type="GO" id="GO:0004814">
    <property type="term" value="F:arginine-tRNA ligase activity"/>
    <property type="evidence" value="ECO:0007669"/>
    <property type="project" value="UniProtKB-EC"/>
</dbReference>
<keyword evidence="2 9" id="KW-0963">Cytoplasm</keyword>
<evidence type="ECO:0000313" key="14">
    <source>
        <dbReference type="Proteomes" id="UP001523550"/>
    </source>
</evidence>
<reference evidence="13 14" key="1">
    <citation type="submission" date="2022-03" db="EMBL/GenBank/DDBJ databases">
        <title>Genomic Encyclopedia of Type Strains, Phase III (KMG-III): the genomes of soil and plant-associated and newly described type strains.</title>
        <authorList>
            <person name="Whitman W."/>
        </authorList>
    </citation>
    <scope>NUCLEOTIDE SEQUENCE [LARGE SCALE GENOMIC DNA]</scope>
    <source>
        <strain evidence="13 14">BSker1</strain>
    </source>
</reference>
<dbReference type="InterPro" id="IPR008909">
    <property type="entry name" value="DALR_anticod-bd"/>
</dbReference>
<evidence type="ECO:0000256" key="5">
    <source>
        <dbReference type="ARBA" id="ARBA00022840"/>
    </source>
</evidence>
<dbReference type="SUPFAM" id="SSF55190">
    <property type="entry name" value="Arginyl-tRNA synthetase (ArgRS), N-terminal 'additional' domain"/>
    <property type="match status" value="1"/>
</dbReference>
<evidence type="ECO:0000256" key="10">
    <source>
        <dbReference type="RuleBase" id="RU363038"/>
    </source>
</evidence>
<evidence type="ECO:0000259" key="11">
    <source>
        <dbReference type="SMART" id="SM00836"/>
    </source>
</evidence>
<evidence type="ECO:0000256" key="6">
    <source>
        <dbReference type="ARBA" id="ARBA00022917"/>
    </source>
</evidence>
<dbReference type="NCBIfam" id="TIGR00456">
    <property type="entry name" value="argS"/>
    <property type="match status" value="1"/>
</dbReference>
<dbReference type="InterPro" id="IPR005148">
    <property type="entry name" value="Arg-tRNA-synth_N"/>
</dbReference>
<evidence type="ECO:0000256" key="1">
    <source>
        <dbReference type="ARBA" id="ARBA00005594"/>
    </source>
</evidence>
<evidence type="ECO:0000256" key="9">
    <source>
        <dbReference type="HAMAP-Rule" id="MF_00123"/>
    </source>
</evidence>
<dbReference type="Gene3D" id="3.30.1360.70">
    <property type="entry name" value="Arginyl tRNA synthetase N-terminal domain"/>
    <property type="match status" value="1"/>
</dbReference>
<dbReference type="RefSeq" id="WP_253449508.1">
    <property type="nucleotide sequence ID" value="NZ_JALJYF010000002.1"/>
</dbReference>
<dbReference type="Pfam" id="PF00750">
    <property type="entry name" value="tRNA-synt_1d"/>
    <property type="match status" value="2"/>
</dbReference>
<dbReference type="SUPFAM" id="SSF52374">
    <property type="entry name" value="Nucleotidylyl transferase"/>
    <property type="match status" value="1"/>
</dbReference>
<dbReference type="EC" id="6.1.1.19" evidence="9"/>